<accession>A0A6A5GQC8</accession>
<dbReference type="Proteomes" id="UP000483820">
    <property type="component" value="Chromosome IV"/>
</dbReference>
<evidence type="ECO:0000313" key="2">
    <source>
        <dbReference type="Proteomes" id="UP000483820"/>
    </source>
</evidence>
<dbReference type="RefSeq" id="XP_053584527.1">
    <property type="nucleotide sequence ID" value="XM_053729755.1"/>
</dbReference>
<proteinExistence type="predicted"/>
<gene>
    <name evidence="1" type="ORF">GCK72_013257</name>
</gene>
<sequence>MIWDDIVRWIEVRWIDGFRIELRDLTSSMEKPQWFDDDSTLLVSYCHLCTGCQLDCTMPSAPSSCHRCVDRRKCLRRVARREVLLRMLSTC</sequence>
<name>A0A6A5GQC8_CAERE</name>
<protein>
    <submittedName>
        <fullName evidence="1">Uncharacterized protein</fullName>
    </submittedName>
</protein>
<dbReference type="GeneID" id="78775759"/>
<comment type="caution">
    <text evidence="1">The sequence shown here is derived from an EMBL/GenBank/DDBJ whole genome shotgun (WGS) entry which is preliminary data.</text>
</comment>
<dbReference type="KEGG" id="crq:GCK72_013257"/>
<dbReference type="EMBL" id="WUAV01000004">
    <property type="protein sequence ID" value="KAF1756803.1"/>
    <property type="molecule type" value="Genomic_DNA"/>
</dbReference>
<evidence type="ECO:0000313" key="1">
    <source>
        <dbReference type="EMBL" id="KAF1756803.1"/>
    </source>
</evidence>
<reference evidence="1 2" key="1">
    <citation type="submission" date="2019-12" db="EMBL/GenBank/DDBJ databases">
        <title>Chromosome-level assembly of the Caenorhabditis remanei genome.</title>
        <authorList>
            <person name="Teterina A.A."/>
            <person name="Willis J.H."/>
            <person name="Phillips P.C."/>
        </authorList>
    </citation>
    <scope>NUCLEOTIDE SEQUENCE [LARGE SCALE GENOMIC DNA]</scope>
    <source>
        <strain evidence="1 2">PX506</strain>
        <tissue evidence="1">Whole organism</tissue>
    </source>
</reference>
<dbReference type="CTD" id="78775759"/>
<dbReference type="AlphaFoldDB" id="A0A6A5GQC8"/>
<organism evidence="1 2">
    <name type="scientific">Caenorhabditis remanei</name>
    <name type="common">Caenorhabditis vulgaris</name>
    <dbReference type="NCBI Taxonomy" id="31234"/>
    <lineage>
        <taxon>Eukaryota</taxon>
        <taxon>Metazoa</taxon>
        <taxon>Ecdysozoa</taxon>
        <taxon>Nematoda</taxon>
        <taxon>Chromadorea</taxon>
        <taxon>Rhabditida</taxon>
        <taxon>Rhabditina</taxon>
        <taxon>Rhabditomorpha</taxon>
        <taxon>Rhabditoidea</taxon>
        <taxon>Rhabditidae</taxon>
        <taxon>Peloderinae</taxon>
        <taxon>Caenorhabditis</taxon>
    </lineage>
</organism>